<reference evidence="2 3" key="1">
    <citation type="submission" date="2013-09" db="EMBL/GenBank/DDBJ databases">
        <title>Genome sequencing of Arenimonas metalli.</title>
        <authorList>
            <person name="Chen F."/>
            <person name="Wang G."/>
        </authorList>
    </citation>
    <scope>NUCLEOTIDE SEQUENCE [LARGE SCALE GENOMIC DNA]</scope>
    <source>
        <strain evidence="2 3">CF5-1</strain>
    </source>
</reference>
<dbReference type="eggNOG" id="COG3937">
    <property type="taxonomic scope" value="Bacteria"/>
</dbReference>
<protein>
    <recommendedName>
        <fullName evidence="4">Poly(Hydroxyalcanoate) granule associated protein</fullName>
    </recommendedName>
</protein>
<dbReference type="PANTHER" id="PTHR38664">
    <property type="entry name" value="SLR0058 PROTEIN"/>
    <property type="match status" value="1"/>
</dbReference>
<feature type="compositionally biased region" description="Basic residues" evidence="1">
    <location>
        <begin position="161"/>
        <end position="183"/>
    </location>
</feature>
<accession>A0A091B5K9</accession>
<feature type="compositionally biased region" description="Low complexity" evidence="1">
    <location>
        <begin position="184"/>
        <end position="200"/>
    </location>
</feature>
<evidence type="ECO:0000256" key="1">
    <source>
        <dbReference type="SAM" id="MobiDB-lite"/>
    </source>
</evidence>
<feature type="region of interest" description="Disordered" evidence="1">
    <location>
        <begin position="146"/>
        <end position="212"/>
    </location>
</feature>
<feature type="region of interest" description="Disordered" evidence="1">
    <location>
        <begin position="1"/>
        <end position="22"/>
    </location>
</feature>
<dbReference type="AlphaFoldDB" id="A0A091B5K9"/>
<gene>
    <name evidence="2" type="ORF">N787_01425</name>
</gene>
<comment type="caution">
    <text evidence="2">The sequence shown here is derived from an EMBL/GenBank/DDBJ whole genome shotgun (WGS) entry which is preliminary data.</text>
</comment>
<dbReference type="RefSeq" id="WP_034211085.1">
    <property type="nucleotide sequence ID" value="NZ_AVCK01000012.1"/>
</dbReference>
<evidence type="ECO:0008006" key="4">
    <source>
        <dbReference type="Google" id="ProtNLM"/>
    </source>
</evidence>
<dbReference type="InterPro" id="IPR008769">
    <property type="entry name" value="PhaF_PhaI"/>
</dbReference>
<dbReference type="EMBL" id="AVCK01000012">
    <property type="protein sequence ID" value="KFN46986.1"/>
    <property type="molecule type" value="Genomic_DNA"/>
</dbReference>
<dbReference type="PANTHER" id="PTHR38664:SF1">
    <property type="entry name" value="SLR0058 PROTEIN"/>
    <property type="match status" value="1"/>
</dbReference>
<organism evidence="2 3">
    <name type="scientific">Arenimonas metalli CF5-1</name>
    <dbReference type="NCBI Taxonomy" id="1384056"/>
    <lineage>
        <taxon>Bacteria</taxon>
        <taxon>Pseudomonadati</taxon>
        <taxon>Pseudomonadota</taxon>
        <taxon>Gammaproteobacteria</taxon>
        <taxon>Lysobacterales</taxon>
        <taxon>Lysobacteraceae</taxon>
        <taxon>Arenimonas</taxon>
    </lineage>
</organism>
<evidence type="ECO:0000313" key="2">
    <source>
        <dbReference type="EMBL" id="KFN46986.1"/>
    </source>
</evidence>
<dbReference type="Proteomes" id="UP000029393">
    <property type="component" value="Unassembled WGS sequence"/>
</dbReference>
<dbReference type="NCBIfam" id="TIGR01837">
    <property type="entry name" value="PHA_granule_1"/>
    <property type="match status" value="1"/>
</dbReference>
<name>A0A091B5K9_9GAMM</name>
<dbReference type="Pfam" id="PF05597">
    <property type="entry name" value="Phasin"/>
    <property type="match status" value="1"/>
</dbReference>
<proteinExistence type="predicted"/>
<dbReference type="PATRIC" id="fig|1384056.3.peg.914"/>
<sequence>MAKLKKTVRARKAAPKSNADLQAKAEQMSRSIVESAQQIWMAGVGAFTRAQGEGSKLFEALVKEGMTIEKTTRQLATGRVDAVRDAVEDRVGVVRERAVDTWDRLESVFETRVQRALNRLGVPGREDLTELNARVNELNAELRKLGKGGAAPRAKAAVKPAAKKAAAKKPAKAAKPAARKAKPAAKPAAPKPRASRKPALPKAPKPEAPQAE</sequence>
<feature type="compositionally biased region" description="Low complexity" evidence="1">
    <location>
        <begin position="150"/>
        <end position="160"/>
    </location>
</feature>
<dbReference type="STRING" id="1384056.N787_01425"/>
<feature type="compositionally biased region" description="Basic residues" evidence="1">
    <location>
        <begin position="1"/>
        <end position="14"/>
    </location>
</feature>
<feature type="compositionally biased region" description="Pro residues" evidence="1">
    <location>
        <begin position="201"/>
        <end position="212"/>
    </location>
</feature>
<dbReference type="OrthoDB" id="5801582at2"/>
<evidence type="ECO:0000313" key="3">
    <source>
        <dbReference type="Proteomes" id="UP000029393"/>
    </source>
</evidence>
<keyword evidence="3" id="KW-1185">Reference proteome</keyword>